<feature type="region of interest" description="Disordered" evidence="1">
    <location>
        <begin position="147"/>
        <end position="172"/>
    </location>
</feature>
<proteinExistence type="predicted"/>
<name>A0A439CN15_9PEZI</name>
<sequence>MTLVSVFRSFPKQLFRVNNGRYVTLRVHRPNRVAYDIVAQNGQVEPKALDLQTYVAPNGASMRPNSPYQQLLVSSSFRGPEVIIYAIAQGTQLPGDLLLVHERSDHYSLQPGAPMSIDDLNRKITDFMWTTARAYTRKQWLEEFPKATEESNFQGHSSRGKKNWNDAPHETT</sequence>
<comment type="caution">
    <text evidence="3">The sequence shown here is derived from an EMBL/GenBank/DDBJ whole genome shotgun (WGS) entry which is preliminary data.</text>
</comment>
<gene>
    <name evidence="3" type="ORF">EKO27_g11560</name>
</gene>
<dbReference type="InterPro" id="IPR041018">
    <property type="entry name" value="ADPRTs_Tse2"/>
</dbReference>
<dbReference type="Proteomes" id="UP000286045">
    <property type="component" value="Unassembled WGS sequence"/>
</dbReference>
<evidence type="ECO:0000256" key="1">
    <source>
        <dbReference type="SAM" id="MobiDB-lite"/>
    </source>
</evidence>
<accession>A0A439CN15</accession>
<feature type="domain" description="Tse2 ADP-ribosyltransferase toxin" evidence="2">
    <location>
        <begin position="12"/>
        <end position="140"/>
    </location>
</feature>
<protein>
    <recommendedName>
        <fullName evidence="2">Tse2 ADP-ribosyltransferase toxin domain-containing protein</fullName>
    </recommendedName>
</protein>
<dbReference type="Pfam" id="PF18648">
    <property type="entry name" value="ADPRTs_Tse2"/>
    <property type="match status" value="1"/>
</dbReference>
<evidence type="ECO:0000313" key="4">
    <source>
        <dbReference type="Proteomes" id="UP000286045"/>
    </source>
</evidence>
<reference evidence="3 4" key="1">
    <citation type="submission" date="2018-12" db="EMBL/GenBank/DDBJ databases">
        <title>Draft genome sequence of Xylaria grammica IHI A82.</title>
        <authorList>
            <person name="Buettner E."/>
            <person name="Kellner H."/>
        </authorList>
    </citation>
    <scope>NUCLEOTIDE SEQUENCE [LARGE SCALE GENOMIC DNA]</scope>
    <source>
        <strain evidence="3 4">IHI A82</strain>
    </source>
</reference>
<organism evidence="3 4">
    <name type="scientific">Xylaria grammica</name>
    <dbReference type="NCBI Taxonomy" id="363999"/>
    <lineage>
        <taxon>Eukaryota</taxon>
        <taxon>Fungi</taxon>
        <taxon>Dikarya</taxon>
        <taxon>Ascomycota</taxon>
        <taxon>Pezizomycotina</taxon>
        <taxon>Sordariomycetes</taxon>
        <taxon>Xylariomycetidae</taxon>
        <taxon>Xylariales</taxon>
        <taxon>Xylariaceae</taxon>
        <taxon>Xylaria</taxon>
    </lineage>
</organism>
<keyword evidence="4" id="KW-1185">Reference proteome</keyword>
<dbReference type="AlphaFoldDB" id="A0A439CN15"/>
<evidence type="ECO:0000313" key="3">
    <source>
        <dbReference type="EMBL" id="RWA03548.1"/>
    </source>
</evidence>
<evidence type="ECO:0000259" key="2">
    <source>
        <dbReference type="Pfam" id="PF18648"/>
    </source>
</evidence>
<dbReference type="EMBL" id="RYZI01000758">
    <property type="protein sequence ID" value="RWA03548.1"/>
    <property type="molecule type" value="Genomic_DNA"/>
</dbReference>
<feature type="compositionally biased region" description="Basic and acidic residues" evidence="1">
    <location>
        <begin position="163"/>
        <end position="172"/>
    </location>
</feature>